<feature type="compositionally biased region" description="Basic residues" evidence="1">
    <location>
        <begin position="38"/>
        <end position="47"/>
    </location>
</feature>
<evidence type="ECO:0000313" key="2">
    <source>
        <dbReference type="EMBL" id="KTF07603.1"/>
    </source>
</evidence>
<protein>
    <submittedName>
        <fullName evidence="2">Uncharacterized protein</fullName>
    </submittedName>
</protein>
<dbReference type="EMBL" id="AYSL01000444">
    <property type="protein sequence ID" value="KTF07603.1"/>
    <property type="molecule type" value="Genomic_DNA"/>
</dbReference>
<feature type="region of interest" description="Disordered" evidence="1">
    <location>
        <begin position="24"/>
        <end position="47"/>
    </location>
</feature>
<accession>A0A1B6NW58</accession>
<sequence length="47" mass="5146">MEMGFVCPANTAFAMVRKASANKVDGHAHLPASQLPDKKKRSAHCRH</sequence>
<dbReference type="AlphaFoldDB" id="A0A1B6NW58"/>
<proteinExistence type="predicted"/>
<organism evidence="2">
    <name type="scientific">marine sediment metagenome</name>
    <dbReference type="NCBI Taxonomy" id="412755"/>
    <lineage>
        <taxon>unclassified sequences</taxon>
        <taxon>metagenomes</taxon>
        <taxon>ecological metagenomes</taxon>
    </lineage>
</organism>
<reference evidence="2" key="1">
    <citation type="submission" date="2013-11" db="EMBL/GenBank/DDBJ databases">
        <title>Microbial diversity, functional groups and degradation webs in Northern and Southern Mediterranean and Red Sea marine crude oil polluted sites.</title>
        <authorList>
            <person name="Daffonchio D."/>
            <person name="Mapelli F."/>
            <person name="Ferrer M."/>
            <person name="Richter M."/>
            <person name="Cherif A."/>
            <person name="Malkawi H.I."/>
            <person name="Yakimov M.M."/>
            <person name="Abdel-Fattah Y.R."/>
            <person name="Blaghen M."/>
            <person name="Golyshin P.N."/>
            <person name="Kalogerakis N."/>
            <person name="Boon N."/>
            <person name="Magagnini M."/>
            <person name="Fava F."/>
        </authorList>
    </citation>
    <scope>NUCLEOTIDE SEQUENCE</scope>
</reference>
<evidence type="ECO:0000256" key="1">
    <source>
        <dbReference type="SAM" id="MobiDB-lite"/>
    </source>
</evidence>
<name>A0A1B6NW58_9ZZZZ</name>
<gene>
    <name evidence="2" type="ORF">MGSAQ_000906</name>
</gene>
<comment type="caution">
    <text evidence="2">The sequence shown here is derived from an EMBL/GenBank/DDBJ whole genome shotgun (WGS) entry which is preliminary data.</text>
</comment>